<dbReference type="OrthoDB" id="7062348at2"/>
<organism evidence="1 2">
    <name type="scientific">Zavarzinia compransoris</name>
    <dbReference type="NCBI Taxonomy" id="1264899"/>
    <lineage>
        <taxon>Bacteria</taxon>
        <taxon>Pseudomonadati</taxon>
        <taxon>Pseudomonadota</taxon>
        <taxon>Alphaproteobacteria</taxon>
        <taxon>Rhodospirillales</taxon>
        <taxon>Zavarziniaceae</taxon>
        <taxon>Zavarzinia</taxon>
    </lineage>
</organism>
<accession>A0A317E9X4</accession>
<dbReference type="Proteomes" id="UP000246077">
    <property type="component" value="Unassembled WGS sequence"/>
</dbReference>
<sequence>MATLMAPVSAGDLRALLAGGLATEVFPRADTSEDVQAVIGRLRRAGDDPRAKLVIGGFTLDPVEHGGIEQACETCMYYLVHRRWCELPELDLPVEPQWSCRLWRI</sequence>
<name>A0A317E9X4_9PROT</name>
<dbReference type="AlphaFoldDB" id="A0A317E9X4"/>
<gene>
    <name evidence="1" type="ORF">DKG75_00640</name>
</gene>
<dbReference type="EMBL" id="QGLF01000001">
    <property type="protein sequence ID" value="PWR23114.1"/>
    <property type="molecule type" value="Genomic_DNA"/>
</dbReference>
<comment type="caution">
    <text evidence="1">The sequence shown here is derived from an EMBL/GenBank/DDBJ whole genome shotgun (WGS) entry which is preliminary data.</text>
</comment>
<keyword evidence="2" id="KW-1185">Reference proteome</keyword>
<protein>
    <submittedName>
        <fullName evidence="1">Uncharacterized protein</fullName>
    </submittedName>
</protein>
<dbReference type="RefSeq" id="WP_109919148.1">
    <property type="nucleotide sequence ID" value="NZ_QGLF01000001.1"/>
</dbReference>
<evidence type="ECO:0000313" key="1">
    <source>
        <dbReference type="EMBL" id="PWR23114.1"/>
    </source>
</evidence>
<evidence type="ECO:0000313" key="2">
    <source>
        <dbReference type="Proteomes" id="UP000246077"/>
    </source>
</evidence>
<proteinExistence type="predicted"/>
<reference evidence="2" key="1">
    <citation type="submission" date="2018-05" db="EMBL/GenBank/DDBJ databases">
        <title>Zavarzinia sp. HR-AS.</title>
        <authorList>
            <person name="Lee Y."/>
            <person name="Jeon C.O."/>
        </authorList>
    </citation>
    <scope>NUCLEOTIDE SEQUENCE [LARGE SCALE GENOMIC DNA]</scope>
    <source>
        <strain evidence="2">DSM 1231</strain>
    </source>
</reference>